<evidence type="ECO:0000256" key="2">
    <source>
        <dbReference type="ARBA" id="ARBA00022679"/>
    </source>
</evidence>
<dbReference type="CDD" id="cd05825">
    <property type="entry name" value="LbH_wcaF_like"/>
    <property type="match status" value="1"/>
</dbReference>
<sequence>MQQTDLSTYNNHPYHPGANAFKRLLWYYVNAIFINSAWLPVSGVKVFLLRLFGARIGNGVMIKPRVNIKYPWHLQIGNHTWIGEGVWIDNLTTVAIGSNVCLSQGAVLQTGSHNYKSRSFDLIIGPITLEDGVWIGNGAIINKSVVAGSHAILSSGSVTTKNLDAYSIYQGNPAVKVRDREIL</sequence>
<dbReference type="PANTHER" id="PTHR23416">
    <property type="entry name" value="SIALIC ACID SYNTHASE-RELATED"/>
    <property type="match status" value="1"/>
</dbReference>
<comment type="similarity">
    <text evidence="1">Belongs to the transferase hexapeptide repeat family.</text>
</comment>
<dbReference type="Proteomes" id="UP000264217">
    <property type="component" value="Unassembled WGS sequence"/>
</dbReference>
<dbReference type="SUPFAM" id="SSF51161">
    <property type="entry name" value="Trimeric LpxA-like enzymes"/>
    <property type="match status" value="1"/>
</dbReference>
<organism evidence="4 5">
    <name type="scientific">Mucilaginibacter conchicola</name>
    <dbReference type="NCBI Taxonomy" id="2303333"/>
    <lineage>
        <taxon>Bacteria</taxon>
        <taxon>Pseudomonadati</taxon>
        <taxon>Bacteroidota</taxon>
        <taxon>Sphingobacteriia</taxon>
        <taxon>Sphingobacteriales</taxon>
        <taxon>Sphingobacteriaceae</taxon>
        <taxon>Mucilaginibacter</taxon>
    </lineage>
</organism>
<evidence type="ECO:0000256" key="1">
    <source>
        <dbReference type="ARBA" id="ARBA00007274"/>
    </source>
</evidence>
<dbReference type="GO" id="GO:0008374">
    <property type="term" value="F:O-acyltransferase activity"/>
    <property type="evidence" value="ECO:0007669"/>
    <property type="project" value="TreeGrafter"/>
</dbReference>
<accession>A0A372NYX6</accession>
<proteinExistence type="inferred from homology"/>
<comment type="caution">
    <text evidence="4">The sequence shown here is derived from an EMBL/GenBank/DDBJ whole genome shotgun (WGS) entry which is preliminary data.</text>
</comment>
<dbReference type="GO" id="GO:0005829">
    <property type="term" value="C:cytosol"/>
    <property type="evidence" value="ECO:0007669"/>
    <property type="project" value="TreeGrafter"/>
</dbReference>
<dbReference type="NCBIfam" id="NF007797">
    <property type="entry name" value="PRK10502.1"/>
    <property type="match status" value="1"/>
</dbReference>
<dbReference type="RefSeq" id="WP_117390877.1">
    <property type="nucleotide sequence ID" value="NZ_QWDC01000001.1"/>
</dbReference>
<gene>
    <name evidence="4" type="primary">wcaF</name>
    <name evidence="4" type="ORF">D0C36_07235</name>
</gene>
<keyword evidence="3" id="KW-0472">Membrane</keyword>
<evidence type="ECO:0000256" key="3">
    <source>
        <dbReference type="SAM" id="Phobius"/>
    </source>
</evidence>
<dbReference type="AlphaFoldDB" id="A0A372NYX6"/>
<name>A0A372NYX6_9SPHI</name>
<reference evidence="4 5" key="1">
    <citation type="submission" date="2018-08" db="EMBL/GenBank/DDBJ databases">
        <title>Mucilaginibacter sp. MYSH2.</title>
        <authorList>
            <person name="Seo T."/>
        </authorList>
    </citation>
    <scope>NUCLEOTIDE SEQUENCE [LARGE SCALE GENOMIC DNA]</scope>
    <source>
        <strain evidence="4 5">MYSH2</strain>
    </source>
</reference>
<dbReference type="PANTHER" id="PTHR23416:SF23">
    <property type="entry name" value="ACETYLTRANSFERASE C18B11.09C-RELATED"/>
    <property type="match status" value="1"/>
</dbReference>
<dbReference type="OrthoDB" id="9814490at2"/>
<keyword evidence="2 4" id="KW-0808">Transferase</keyword>
<evidence type="ECO:0000313" key="5">
    <source>
        <dbReference type="Proteomes" id="UP000264217"/>
    </source>
</evidence>
<feature type="transmembrane region" description="Helical" evidence="3">
    <location>
        <begin position="25"/>
        <end position="48"/>
    </location>
</feature>
<dbReference type="InterPro" id="IPR011004">
    <property type="entry name" value="Trimer_LpxA-like_sf"/>
</dbReference>
<dbReference type="Gene3D" id="2.160.10.10">
    <property type="entry name" value="Hexapeptide repeat proteins"/>
    <property type="match status" value="1"/>
</dbReference>
<keyword evidence="3" id="KW-0812">Transmembrane</keyword>
<protein>
    <submittedName>
        <fullName evidence="4">Colanic acid biosynthesis acetyltransferase WcaF</fullName>
    </submittedName>
</protein>
<dbReference type="EMBL" id="QWDC01000001">
    <property type="protein sequence ID" value="RFZ95315.1"/>
    <property type="molecule type" value="Genomic_DNA"/>
</dbReference>
<keyword evidence="3" id="KW-1133">Transmembrane helix</keyword>
<evidence type="ECO:0000313" key="4">
    <source>
        <dbReference type="EMBL" id="RFZ95315.1"/>
    </source>
</evidence>
<keyword evidence="5" id="KW-1185">Reference proteome</keyword>
<dbReference type="InterPro" id="IPR051159">
    <property type="entry name" value="Hexapeptide_acetyltransf"/>
</dbReference>